<dbReference type="SMART" id="SM00564">
    <property type="entry name" value="PQQ"/>
    <property type="match status" value="3"/>
</dbReference>
<keyword evidence="9" id="KW-1185">Reference proteome</keyword>
<dbReference type="AlphaFoldDB" id="A0A0W7WWP1"/>
<dbReference type="STRING" id="1765722.AT728_36775"/>
<dbReference type="PANTHER" id="PTHR43289:SF34">
    <property type="entry name" value="SERINE_THREONINE-PROTEIN KINASE YBDM-RELATED"/>
    <property type="match status" value="1"/>
</dbReference>
<dbReference type="EMBL" id="LOCL01000049">
    <property type="protein sequence ID" value="KUF15007.1"/>
    <property type="molecule type" value="Genomic_DNA"/>
</dbReference>
<feature type="domain" description="Protein kinase" evidence="7">
    <location>
        <begin position="16"/>
        <end position="285"/>
    </location>
</feature>
<dbReference type="CDD" id="cd14014">
    <property type="entry name" value="STKc_PknB_like"/>
    <property type="match status" value="1"/>
</dbReference>
<dbReference type="PROSITE" id="PS00107">
    <property type="entry name" value="PROTEIN_KINASE_ATP"/>
    <property type="match status" value="1"/>
</dbReference>
<dbReference type="Pfam" id="PF00069">
    <property type="entry name" value="Pkinase"/>
    <property type="match status" value="1"/>
</dbReference>
<evidence type="ECO:0000256" key="5">
    <source>
        <dbReference type="PROSITE-ProRule" id="PRU10141"/>
    </source>
</evidence>
<dbReference type="InterPro" id="IPR017441">
    <property type="entry name" value="Protein_kinase_ATP_BS"/>
</dbReference>
<organism evidence="8 9">
    <name type="scientific">Streptomyces silvensis</name>
    <dbReference type="NCBI Taxonomy" id="1765722"/>
    <lineage>
        <taxon>Bacteria</taxon>
        <taxon>Bacillati</taxon>
        <taxon>Actinomycetota</taxon>
        <taxon>Actinomycetes</taxon>
        <taxon>Kitasatosporales</taxon>
        <taxon>Streptomycetaceae</taxon>
        <taxon>Streptomyces</taxon>
    </lineage>
</organism>
<evidence type="ECO:0000256" key="1">
    <source>
        <dbReference type="ARBA" id="ARBA00022679"/>
    </source>
</evidence>
<dbReference type="SUPFAM" id="SSF50998">
    <property type="entry name" value="Quinoprotein alcohol dehydrogenase-like"/>
    <property type="match status" value="1"/>
</dbReference>
<dbReference type="SUPFAM" id="SSF56112">
    <property type="entry name" value="Protein kinase-like (PK-like)"/>
    <property type="match status" value="1"/>
</dbReference>
<dbReference type="PROSITE" id="PS50011">
    <property type="entry name" value="PROTEIN_KINASE_DOM"/>
    <property type="match status" value="1"/>
</dbReference>
<keyword evidence="1" id="KW-0808">Transferase</keyword>
<keyword evidence="3" id="KW-0418">Kinase</keyword>
<dbReference type="PANTHER" id="PTHR43289">
    <property type="entry name" value="MITOGEN-ACTIVATED PROTEIN KINASE KINASE KINASE 20-RELATED"/>
    <property type="match status" value="1"/>
</dbReference>
<dbReference type="InterPro" id="IPR000719">
    <property type="entry name" value="Prot_kinase_dom"/>
</dbReference>
<dbReference type="Gene3D" id="2.130.10.10">
    <property type="entry name" value="YVTN repeat-like/Quinoprotein amine dehydrogenase"/>
    <property type="match status" value="1"/>
</dbReference>
<evidence type="ECO:0000259" key="7">
    <source>
        <dbReference type="PROSITE" id="PS50011"/>
    </source>
</evidence>
<keyword evidence="2 5" id="KW-0547">Nucleotide-binding</keyword>
<dbReference type="InterPro" id="IPR015943">
    <property type="entry name" value="WD40/YVTN_repeat-like_dom_sf"/>
</dbReference>
<protein>
    <recommendedName>
        <fullName evidence="7">Protein kinase domain-containing protein</fullName>
    </recommendedName>
</protein>
<accession>A0A0W7WWP1</accession>
<evidence type="ECO:0000313" key="8">
    <source>
        <dbReference type="EMBL" id="KUF15007.1"/>
    </source>
</evidence>
<feature type="compositionally biased region" description="Pro residues" evidence="6">
    <location>
        <begin position="326"/>
        <end position="338"/>
    </location>
</feature>
<dbReference type="Gene3D" id="3.30.200.20">
    <property type="entry name" value="Phosphorylase Kinase, domain 1"/>
    <property type="match status" value="1"/>
</dbReference>
<dbReference type="GO" id="GO:0004674">
    <property type="term" value="F:protein serine/threonine kinase activity"/>
    <property type="evidence" value="ECO:0007669"/>
    <property type="project" value="TreeGrafter"/>
</dbReference>
<evidence type="ECO:0000256" key="2">
    <source>
        <dbReference type="ARBA" id="ARBA00022741"/>
    </source>
</evidence>
<dbReference type="InterPro" id="IPR011009">
    <property type="entry name" value="Kinase-like_dom_sf"/>
</dbReference>
<evidence type="ECO:0000256" key="3">
    <source>
        <dbReference type="ARBA" id="ARBA00022777"/>
    </source>
</evidence>
<dbReference type="InterPro" id="IPR011047">
    <property type="entry name" value="Quinoprotein_ADH-like_sf"/>
</dbReference>
<dbReference type="InterPro" id="IPR018391">
    <property type="entry name" value="PQQ_b-propeller_rpt"/>
</dbReference>
<name>A0A0W7WWP1_9ACTN</name>
<evidence type="ECO:0000256" key="6">
    <source>
        <dbReference type="SAM" id="MobiDB-lite"/>
    </source>
</evidence>
<dbReference type="GO" id="GO:0005524">
    <property type="term" value="F:ATP binding"/>
    <property type="evidence" value="ECO:0007669"/>
    <property type="project" value="UniProtKB-UniRule"/>
</dbReference>
<dbReference type="InterPro" id="IPR002372">
    <property type="entry name" value="PQQ_rpt_dom"/>
</dbReference>
<proteinExistence type="predicted"/>
<dbReference type="Proteomes" id="UP000054804">
    <property type="component" value="Unassembled WGS sequence"/>
</dbReference>
<comment type="caution">
    <text evidence="8">The sequence shown here is derived from an EMBL/GenBank/DDBJ whole genome shotgun (WGS) entry which is preliminary data.</text>
</comment>
<evidence type="ECO:0000256" key="4">
    <source>
        <dbReference type="ARBA" id="ARBA00022840"/>
    </source>
</evidence>
<reference evidence="8 9" key="1">
    <citation type="submission" date="2015-12" db="EMBL/GenBank/DDBJ databases">
        <title>Draft genome sequence of Streptomyces silvensis ATCC 53525, a producer of novel hormone antagonists.</title>
        <authorList>
            <person name="Johnston C.W."/>
            <person name="Li Y."/>
            <person name="Magarvey N.A."/>
        </authorList>
    </citation>
    <scope>NUCLEOTIDE SEQUENCE [LARGE SCALE GENOMIC DNA]</scope>
    <source>
        <strain evidence="8 9">ATCC 53525</strain>
    </source>
</reference>
<sequence length="870" mass="89258">MIGQLRESSPRRIGPYETLARLGAGGMGEVFLAAPANDRGAGGPRPESLVAVKAIRGDLTGDAAFRARFRREITVATAVTSPWVARVVAGDPDAEQPWLATEYVAGPTLAEAVRGHGPLPPDTVAALGADLARALTAVHAAGALHRDLKPANVLLGADGPKLIDFGVARVRNATTMTTTGVVVGTPGFMSPEHIAGGRHVVAASDVFCLASVLAHAATGHDPFGDGPLAAVLYRVSRAEHRLDDVPEELREVLAECLVTAPEERPAPKDLARRLAARAGRRRPAADDDGDGFPWPARITATIAEADREVARLCANGLPLLPVAAVAPPPRTPTAPGTPPQDLHGMRTMGAVSPPPTAPAAGRSPRRGRLVAAIVAVALVGAGVGALLALRGGEGAEGDAAGPAASTPGHPDRRKDEPAGTPPKGSLSKKELKALAGVDERGGADRSGTVPQLAAQRPDGWKQWRGRFGHAPLHCAADTEAVVCLLTDGTYEALGAADGSRLWTADGGGGDTGGEAYISPSGGLFMPGDSLEPQLRGGTAVIAHKGRLQARDSRTGAVRWTAPAERGQFIGKPVLHGDLVVVGDQVPLFDDAGEPGVSVTAYGLRDGARRWSTPTLAEELAKAEDGAYTPGFVRDGLVYATTRDAVVALDARDGAERARNGGLPGGGCRSLMARGKEVLCVGAVGGSSDLDAPTDEPQLRVSRLDPRTLQETGGFGVEATQEESSGMRVSAVGAKAAVIQSRETQKLLVADPGDGKVLRDTSQRYAPGRPVQGEAMPRLVSSGPLLVDDGWALYADNSRLVSVPVTAAGAERAVRVPGAPGDRQEPAGDSADGGTVIADSLRAPVVLALGGVAHVVYDEGTVASVAVPPGP</sequence>
<feature type="region of interest" description="Disordered" evidence="6">
    <location>
        <begin position="393"/>
        <end position="429"/>
    </location>
</feature>
<evidence type="ECO:0000313" key="9">
    <source>
        <dbReference type="Proteomes" id="UP000054804"/>
    </source>
</evidence>
<dbReference type="SMART" id="SM00220">
    <property type="entry name" value="S_TKc"/>
    <property type="match status" value="1"/>
</dbReference>
<dbReference type="RefSeq" id="WP_058850855.1">
    <property type="nucleotide sequence ID" value="NZ_LOCL01000049.1"/>
</dbReference>
<feature type="binding site" evidence="5">
    <location>
        <position position="53"/>
    </location>
    <ligand>
        <name>ATP</name>
        <dbReference type="ChEBI" id="CHEBI:30616"/>
    </ligand>
</feature>
<dbReference type="Gene3D" id="1.10.510.10">
    <property type="entry name" value="Transferase(Phosphotransferase) domain 1"/>
    <property type="match status" value="1"/>
</dbReference>
<feature type="region of interest" description="Disordered" evidence="6">
    <location>
        <begin position="326"/>
        <end position="363"/>
    </location>
</feature>
<keyword evidence="4 5" id="KW-0067">ATP-binding</keyword>
<dbReference type="Pfam" id="PF13360">
    <property type="entry name" value="PQQ_2"/>
    <property type="match status" value="1"/>
</dbReference>
<gene>
    <name evidence="8" type="ORF">AT728_36775</name>
</gene>
<feature type="region of interest" description="Disordered" evidence="6">
    <location>
        <begin position="438"/>
        <end position="457"/>
    </location>
</feature>
<dbReference type="OrthoDB" id="4328635at2"/>